<dbReference type="GO" id="GO:0008289">
    <property type="term" value="F:lipid binding"/>
    <property type="evidence" value="ECO:0007669"/>
    <property type="project" value="UniProtKB-KW"/>
</dbReference>
<evidence type="ECO:0000256" key="3">
    <source>
        <dbReference type="ARBA" id="ARBA00022525"/>
    </source>
</evidence>
<feature type="signal peptide" evidence="7">
    <location>
        <begin position="1"/>
        <end position="17"/>
    </location>
</feature>
<evidence type="ECO:0000313" key="9">
    <source>
        <dbReference type="WBParaSite" id="PTRK_0001411350.1"/>
    </source>
</evidence>
<organism evidence="8 9">
    <name type="scientific">Parastrongyloides trichosuri</name>
    <name type="common">Possum-specific nematode worm</name>
    <dbReference type="NCBI Taxonomy" id="131310"/>
    <lineage>
        <taxon>Eukaryota</taxon>
        <taxon>Metazoa</taxon>
        <taxon>Ecdysozoa</taxon>
        <taxon>Nematoda</taxon>
        <taxon>Chromadorea</taxon>
        <taxon>Rhabditida</taxon>
        <taxon>Tylenchina</taxon>
        <taxon>Panagrolaimomorpha</taxon>
        <taxon>Strongyloidoidea</taxon>
        <taxon>Strongyloididae</taxon>
        <taxon>Parastrongyloides</taxon>
    </lineage>
</organism>
<keyword evidence="3" id="KW-0964">Secreted</keyword>
<proteinExistence type="inferred from homology"/>
<evidence type="ECO:0000256" key="1">
    <source>
        <dbReference type="ARBA" id="ARBA00004613"/>
    </source>
</evidence>
<keyword evidence="4 7" id="KW-0732">Signal</keyword>
<dbReference type="Proteomes" id="UP000038045">
    <property type="component" value="Unplaced"/>
</dbReference>
<evidence type="ECO:0000256" key="6">
    <source>
        <dbReference type="ARBA" id="ARBA00023121"/>
    </source>
</evidence>
<evidence type="ECO:0000313" key="8">
    <source>
        <dbReference type="Proteomes" id="UP000038045"/>
    </source>
</evidence>
<dbReference type="WBParaSite" id="PTRK_0001411350.1">
    <property type="protein sequence ID" value="PTRK_0001411350.1"/>
    <property type="gene ID" value="PTRK_0001411350"/>
</dbReference>
<keyword evidence="8" id="KW-1185">Reference proteome</keyword>
<evidence type="ECO:0000256" key="5">
    <source>
        <dbReference type="ARBA" id="ARBA00023054"/>
    </source>
</evidence>
<reference evidence="9" key="1">
    <citation type="submission" date="2017-02" db="UniProtKB">
        <authorList>
            <consortium name="WormBaseParasite"/>
        </authorList>
    </citation>
    <scope>IDENTIFICATION</scope>
</reference>
<keyword evidence="6" id="KW-0446">Lipid-binding</keyword>
<feature type="chain" id="PRO_5005892659" evidence="7">
    <location>
        <begin position="18"/>
        <end position="216"/>
    </location>
</feature>
<comment type="subcellular location">
    <subcellularLocation>
        <location evidence="1">Secreted</location>
    </subcellularLocation>
</comment>
<dbReference type="Gene3D" id="1.20.120.1100">
    <property type="match status" value="1"/>
</dbReference>
<evidence type="ECO:0000256" key="7">
    <source>
        <dbReference type="SAM" id="SignalP"/>
    </source>
</evidence>
<dbReference type="InterPro" id="IPR008632">
    <property type="entry name" value="Gp-FAR-1"/>
</dbReference>
<dbReference type="Pfam" id="PF05823">
    <property type="entry name" value="Gp-FAR-1"/>
    <property type="match status" value="1"/>
</dbReference>
<sequence>MIFKIFCIFLFPLNVWTKNDEPTPIVRIEWEKVNLTDLITYIPNEFKQIFENITQEDTLNLINILNTFHHIILEDDKILEKFTNQNISLVKSFKSLWKKIISKPNNITRKGNEFLKNLTKFHHDILENIISTNKEMIDYKRLRIEVYEITQEYLKLDDIDRMSFASSFKSLSNFFNNSILLNTLKSIKPNSSINDYINIRNRLINAIINGDFKQKI</sequence>
<protein>
    <submittedName>
        <fullName evidence="9">Fatty-acid and retinol-binding protein 1</fullName>
    </submittedName>
</protein>
<dbReference type="GO" id="GO:0005576">
    <property type="term" value="C:extracellular region"/>
    <property type="evidence" value="ECO:0007669"/>
    <property type="project" value="UniProtKB-SubCell"/>
</dbReference>
<evidence type="ECO:0000256" key="4">
    <source>
        <dbReference type="ARBA" id="ARBA00022729"/>
    </source>
</evidence>
<comment type="similarity">
    <text evidence="2">Belongs to the fatty-acid and retinol-binding protein (FARBP) family.</text>
</comment>
<accession>A0A0N4ZZA0</accession>
<keyword evidence="5" id="KW-0175">Coiled coil</keyword>
<evidence type="ECO:0000256" key="2">
    <source>
        <dbReference type="ARBA" id="ARBA00006648"/>
    </source>
</evidence>
<dbReference type="AlphaFoldDB" id="A0A0N4ZZA0"/>
<name>A0A0N4ZZA0_PARTI</name>